<dbReference type="Proteomes" id="UP000030708">
    <property type="component" value="Unassembled WGS sequence"/>
</dbReference>
<keyword evidence="7" id="KW-0449">Lipoprotein</keyword>
<dbReference type="SMART" id="SM00173">
    <property type="entry name" value="RAS"/>
    <property type="match status" value="1"/>
</dbReference>
<keyword evidence="5" id="KW-0653">Protein transport</keyword>
<dbReference type="Gene3D" id="3.40.50.300">
    <property type="entry name" value="P-loop containing nucleotide triphosphate hydrolases"/>
    <property type="match status" value="1"/>
</dbReference>
<evidence type="ECO:0000256" key="1">
    <source>
        <dbReference type="ARBA" id="ARBA00006270"/>
    </source>
</evidence>
<name>A0A024W8H3_PLAFA</name>
<evidence type="ECO:0000256" key="6">
    <source>
        <dbReference type="ARBA" id="ARBA00023134"/>
    </source>
</evidence>
<keyword evidence="2" id="KW-0813">Transport</keyword>
<dbReference type="InterPro" id="IPR001806">
    <property type="entry name" value="Small_GTPase"/>
</dbReference>
<keyword evidence="4" id="KW-0547">Nucleotide-binding</keyword>
<dbReference type="InterPro" id="IPR050227">
    <property type="entry name" value="Rab"/>
</dbReference>
<dbReference type="SUPFAM" id="SSF52540">
    <property type="entry name" value="P-loop containing nucleoside triphosphate hydrolases"/>
    <property type="match status" value="1"/>
</dbReference>
<evidence type="ECO:0000256" key="3">
    <source>
        <dbReference type="ARBA" id="ARBA00022481"/>
    </source>
</evidence>
<sequence length="263" mass="30984">MKINILKKGKKFYITNNHFNYDIKRNFTIFQNSFIKTNDIVYRKNIDIVCAKDLFFYTILNVDRYKYFLPYVTVSINIFIFLKRKSSILCRYSDNQFEEKVLSTIGIDFKVKYLKIDNKTIKVGIWDTAGQERFRTLTSAYYRNAHAIILVYDCTVRESFENLDVWINEIDKYSTNKNAIKMLVANKIDKPNHEVTKDEGKNFAFENNMLFCETSAKNDINITYCFEELIQQILNNPSLLELSIVTKNLKLGKKEESRSNCAC</sequence>
<proteinExistence type="inferred from homology"/>
<accession>A0A024W8H3</accession>
<evidence type="ECO:0000256" key="4">
    <source>
        <dbReference type="ARBA" id="ARBA00022741"/>
    </source>
</evidence>
<dbReference type="AlphaFoldDB" id="A0A024W8H3"/>
<reference evidence="9 10" key="1">
    <citation type="submission" date="2013-02" db="EMBL/GenBank/DDBJ databases">
        <title>The Genome Annotation of Plasmodium falciparum Tanzania (2000708).</title>
        <authorList>
            <consortium name="The Broad Institute Genome Sequencing Platform"/>
            <consortium name="The Broad Institute Genome Sequencing Center for Infectious Disease"/>
            <person name="Neafsey D."/>
            <person name="Hoffman S."/>
            <person name="Volkman S."/>
            <person name="Rosenthal P."/>
            <person name="Walker B."/>
            <person name="Young S.K."/>
            <person name="Zeng Q."/>
            <person name="Gargeya S."/>
            <person name="Fitzgerald M."/>
            <person name="Haas B."/>
            <person name="Abouelleil A."/>
            <person name="Allen A.W."/>
            <person name="Alvarado L."/>
            <person name="Arachchi H.M."/>
            <person name="Berlin A.M."/>
            <person name="Chapman S.B."/>
            <person name="Gainer-Dewar J."/>
            <person name="Goldberg J."/>
            <person name="Griggs A."/>
            <person name="Gujja S."/>
            <person name="Hansen M."/>
            <person name="Howarth C."/>
            <person name="Imamovic A."/>
            <person name="Ireland A."/>
            <person name="Larimer J."/>
            <person name="McCowan C."/>
            <person name="Murphy C."/>
            <person name="Pearson M."/>
            <person name="Poon T.W."/>
            <person name="Priest M."/>
            <person name="Roberts A."/>
            <person name="Saif S."/>
            <person name="Shea T."/>
            <person name="Sisk P."/>
            <person name="Sykes S."/>
            <person name="Wortman J."/>
            <person name="Nusbaum C."/>
            <person name="Birren B."/>
        </authorList>
    </citation>
    <scope>NUCLEOTIDE SEQUENCE [LARGE SCALE GENOMIC DNA]</scope>
    <source>
        <strain evidence="10">Tanzania (2000708)</strain>
    </source>
</reference>
<evidence type="ECO:0000256" key="2">
    <source>
        <dbReference type="ARBA" id="ARBA00022448"/>
    </source>
</evidence>
<evidence type="ECO:0000256" key="7">
    <source>
        <dbReference type="ARBA" id="ARBA00023288"/>
    </source>
</evidence>
<dbReference type="GO" id="GO:0005525">
    <property type="term" value="F:GTP binding"/>
    <property type="evidence" value="ECO:0007669"/>
    <property type="project" value="UniProtKB-KW"/>
</dbReference>
<evidence type="ECO:0000256" key="5">
    <source>
        <dbReference type="ARBA" id="ARBA00022927"/>
    </source>
</evidence>
<organism evidence="9 10">
    <name type="scientific">Plasmodium falciparum Tanzania</name>
    <name type="common">2000708</name>
    <dbReference type="NCBI Taxonomy" id="1036725"/>
    <lineage>
        <taxon>Eukaryota</taxon>
        <taxon>Sar</taxon>
        <taxon>Alveolata</taxon>
        <taxon>Apicomplexa</taxon>
        <taxon>Aconoidasida</taxon>
        <taxon>Haemosporida</taxon>
        <taxon>Plasmodiidae</taxon>
        <taxon>Plasmodium</taxon>
        <taxon>Plasmodium (Laverania)</taxon>
    </lineage>
</organism>
<evidence type="ECO:0000256" key="8">
    <source>
        <dbReference type="ARBA" id="ARBA00023289"/>
    </source>
</evidence>
<dbReference type="NCBIfam" id="TIGR00231">
    <property type="entry name" value="small_GTP"/>
    <property type="match status" value="1"/>
</dbReference>
<dbReference type="FunFam" id="3.40.50.300:FF:001312">
    <property type="entry name" value="Ras-related protein Rab-18"/>
    <property type="match status" value="1"/>
</dbReference>
<evidence type="ECO:0000313" key="10">
    <source>
        <dbReference type="Proteomes" id="UP000030708"/>
    </source>
</evidence>
<dbReference type="PRINTS" id="PR00449">
    <property type="entry name" value="RASTRNSFRMNG"/>
</dbReference>
<dbReference type="InterPro" id="IPR027417">
    <property type="entry name" value="P-loop_NTPase"/>
</dbReference>
<dbReference type="PROSITE" id="PS51421">
    <property type="entry name" value="RAS"/>
    <property type="match status" value="1"/>
</dbReference>
<gene>
    <name evidence="9" type="ORF">PFTANZ_02091</name>
</gene>
<dbReference type="GO" id="GO:0003924">
    <property type="term" value="F:GTPase activity"/>
    <property type="evidence" value="ECO:0007669"/>
    <property type="project" value="InterPro"/>
</dbReference>
<dbReference type="InterPro" id="IPR005225">
    <property type="entry name" value="Small_GTP-bd"/>
</dbReference>
<dbReference type="eggNOG" id="KOG0080">
    <property type="taxonomic scope" value="Eukaryota"/>
</dbReference>
<dbReference type="OrthoDB" id="9989112at2759"/>
<dbReference type="SMART" id="SM00176">
    <property type="entry name" value="RAN"/>
    <property type="match status" value="1"/>
</dbReference>
<keyword evidence="8" id="KW-0636">Prenylation</keyword>
<evidence type="ECO:0000313" key="9">
    <source>
        <dbReference type="EMBL" id="ETW37214.1"/>
    </source>
</evidence>
<dbReference type="Pfam" id="PF00071">
    <property type="entry name" value="Ras"/>
    <property type="match status" value="1"/>
</dbReference>
<dbReference type="PROSITE" id="PS51419">
    <property type="entry name" value="RAB"/>
    <property type="match status" value="1"/>
</dbReference>
<dbReference type="SMART" id="SM00174">
    <property type="entry name" value="RHO"/>
    <property type="match status" value="1"/>
</dbReference>
<protein>
    <recommendedName>
        <fullName evidence="11">Ras-related protein Rab-18</fullName>
    </recommendedName>
</protein>
<dbReference type="CDD" id="cd01863">
    <property type="entry name" value="Rab18"/>
    <property type="match status" value="1"/>
</dbReference>
<comment type="similarity">
    <text evidence="1">Belongs to the small GTPase superfamily. Rab family.</text>
</comment>
<reference evidence="9 10" key="2">
    <citation type="submission" date="2013-02" db="EMBL/GenBank/DDBJ databases">
        <title>The Genome Sequence of Plasmodium falciparum Tanzania (2000708).</title>
        <authorList>
            <consortium name="The Broad Institute Genome Sequencing Platform"/>
            <consortium name="The Broad Institute Genome Sequencing Center for Infectious Disease"/>
            <person name="Neafsey D."/>
            <person name="Cheeseman I."/>
            <person name="Volkman S."/>
            <person name="Adams J."/>
            <person name="Walker B."/>
            <person name="Young S.K."/>
            <person name="Zeng Q."/>
            <person name="Gargeya S."/>
            <person name="Fitzgerald M."/>
            <person name="Haas B."/>
            <person name="Abouelleil A."/>
            <person name="Alvarado L."/>
            <person name="Arachchi H.M."/>
            <person name="Berlin A.M."/>
            <person name="Chapman S.B."/>
            <person name="Dewar J."/>
            <person name="Goldberg J."/>
            <person name="Griggs A."/>
            <person name="Gujja S."/>
            <person name="Hansen M."/>
            <person name="Howarth C."/>
            <person name="Imamovic A."/>
            <person name="Larimer J."/>
            <person name="McCowan C."/>
            <person name="Murphy C."/>
            <person name="Neiman D."/>
            <person name="Pearson M."/>
            <person name="Priest M."/>
            <person name="Roberts A."/>
            <person name="Saif S."/>
            <person name="Shea T."/>
            <person name="Sisk P."/>
            <person name="Sykes S."/>
            <person name="Wortman J."/>
            <person name="Nusbaum C."/>
            <person name="Birren B."/>
        </authorList>
    </citation>
    <scope>NUCLEOTIDE SEQUENCE [LARGE SCALE GENOMIC DNA]</scope>
    <source>
        <strain evidence="10">Tanzania (2000708)</strain>
    </source>
</reference>
<dbReference type="SMART" id="SM00175">
    <property type="entry name" value="RAB"/>
    <property type="match status" value="1"/>
</dbReference>
<keyword evidence="3" id="KW-0488">Methylation</keyword>
<dbReference type="PANTHER" id="PTHR47977">
    <property type="entry name" value="RAS-RELATED PROTEIN RAB"/>
    <property type="match status" value="1"/>
</dbReference>
<dbReference type="EMBL" id="KI926385">
    <property type="protein sequence ID" value="ETW37214.1"/>
    <property type="molecule type" value="Genomic_DNA"/>
</dbReference>
<evidence type="ECO:0008006" key="11">
    <source>
        <dbReference type="Google" id="ProtNLM"/>
    </source>
</evidence>
<dbReference type="GO" id="GO:0015031">
    <property type="term" value="P:protein transport"/>
    <property type="evidence" value="ECO:0007669"/>
    <property type="project" value="UniProtKB-KW"/>
</dbReference>
<keyword evidence="6" id="KW-0342">GTP-binding</keyword>